<dbReference type="AlphaFoldDB" id="A0A1G5X9H4"/>
<evidence type="ECO:0000313" key="2">
    <source>
        <dbReference type="Proteomes" id="UP000323439"/>
    </source>
</evidence>
<proteinExistence type="predicted"/>
<dbReference type="OrthoDB" id="81755at2157"/>
<keyword evidence="2" id="KW-1185">Reference proteome</keyword>
<reference evidence="1 2" key="1">
    <citation type="submission" date="2016-10" db="EMBL/GenBank/DDBJ databases">
        <authorList>
            <person name="Varghese N."/>
            <person name="Submissions S."/>
        </authorList>
    </citation>
    <scope>NUCLEOTIDE SEQUENCE [LARGE SCALE GENOMIC DNA]</scope>
    <source>
        <strain evidence="1 2">DSM 16643</strain>
    </source>
</reference>
<evidence type="ECO:0000313" key="1">
    <source>
        <dbReference type="EMBL" id="SDA66576.1"/>
    </source>
</evidence>
<protein>
    <submittedName>
        <fullName evidence="1">Uncharacterized protein</fullName>
    </submittedName>
</protein>
<accession>A0A1G5X9H4</accession>
<dbReference type="EMBL" id="FMXB01000019">
    <property type="protein sequence ID" value="SDA66576.1"/>
    <property type="molecule type" value="Genomic_DNA"/>
</dbReference>
<dbReference type="Proteomes" id="UP000323439">
    <property type="component" value="Unassembled WGS sequence"/>
</dbReference>
<sequence length="456" mass="53458">MKSINFVVRKDRKAVTIHDDGFINAVKLLKKDYPYILNAIKKEDYVMEEVEGDYFKEILFEDKVVGFAVYENTNIGLISLVQVYILPEFRGNRLFLNEILSIYKRGIELSILQPTRNLVDILMHYGLAKKVRDNIAVSAIVFEIPSYSIESNVDSYRDPMKYYLSSFYLTDICSPFIVEGILESGECLINYSMFLDWDDELYDCIETREELISEKYFAGIADFFLNNQELFINTVIEMKEQLPICEEGFRSIVASDEGLSNYMENMVDNGVLSQKRAFEIKDQLYYEYGQGMVTDEGLLTRLYFLIDDDVREITEEELYELLASDDVICPYCFANWDSSNRFCPNCGFNLYYDEPDDMDFEDDLPLGPMDEDEIALYFAQFVKHLVEESDVRETLIQSGEFDESFEEFFNIIEGDSQLKDYIINVKIDENFSQNEFFERISESIPDDVQFRYYFKE</sequence>
<dbReference type="RefSeq" id="WP_149732512.1">
    <property type="nucleotide sequence ID" value="NZ_FMXB01000019.1"/>
</dbReference>
<gene>
    <name evidence="1" type="ORF">SAMN02910315_02019</name>
</gene>
<name>A0A1G5X9H4_9EURY</name>
<organism evidence="1 2">
    <name type="scientific">Methanobrevibacter millerae</name>
    <dbReference type="NCBI Taxonomy" id="230361"/>
    <lineage>
        <taxon>Archaea</taxon>
        <taxon>Methanobacteriati</taxon>
        <taxon>Methanobacteriota</taxon>
        <taxon>Methanomada group</taxon>
        <taxon>Methanobacteria</taxon>
        <taxon>Methanobacteriales</taxon>
        <taxon>Methanobacteriaceae</taxon>
        <taxon>Methanobrevibacter</taxon>
    </lineage>
</organism>